<keyword evidence="1" id="KW-0472">Membrane</keyword>
<feature type="transmembrane region" description="Helical" evidence="1">
    <location>
        <begin position="170"/>
        <end position="188"/>
    </location>
</feature>
<sequence length="208" mass="22484">MEKGLNFESAATMREILLRDIPLSEAQRDAKTALQLNSISISQDAAKRVSRALEVAPTTTDPIVMSELVKFYNAALERPKSLPAIMKNPTGVARELSVELSPQTQAFLQHVPFEDIIDESVFDAFEDVDLTIVPEDPPLGPDDGIPWPVTPRPLPGGGPIPTIDPFDPHAGIGTASVIIAVAIGVILLSNKDRTIEDPIIDYSGLKKL</sequence>
<accession>A0ABY6DAZ2</accession>
<evidence type="ECO:0000313" key="2">
    <source>
        <dbReference type="EMBL" id="UXX83034.1"/>
    </source>
</evidence>
<proteinExistence type="predicted"/>
<dbReference type="RefSeq" id="WP_263047761.1">
    <property type="nucleotide sequence ID" value="NZ_CP106738.1"/>
</dbReference>
<keyword evidence="1" id="KW-1133">Transmembrane helix</keyword>
<evidence type="ECO:0000256" key="1">
    <source>
        <dbReference type="SAM" id="Phobius"/>
    </source>
</evidence>
<keyword evidence="3" id="KW-1185">Reference proteome</keyword>
<evidence type="ECO:0000313" key="3">
    <source>
        <dbReference type="Proteomes" id="UP001064087"/>
    </source>
</evidence>
<organism evidence="2 3">
    <name type="scientific">Roseovarius pelagicus</name>
    <dbReference type="NCBI Taxonomy" id="2980108"/>
    <lineage>
        <taxon>Bacteria</taxon>
        <taxon>Pseudomonadati</taxon>
        <taxon>Pseudomonadota</taxon>
        <taxon>Alphaproteobacteria</taxon>
        <taxon>Rhodobacterales</taxon>
        <taxon>Roseobacteraceae</taxon>
        <taxon>Roseovarius</taxon>
    </lineage>
</organism>
<dbReference type="Proteomes" id="UP001064087">
    <property type="component" value="Chromosome"/>
</dbReference>
<keyword evidence="1" id="KW-0812">Transmembrane</keyword>
<protein>
    <submittedName>
        <fullName evidence="2">Uncharacterized protein</fullName>
    </submittedName>
</protein>
<gene>
    <name evidence="2" type="ORF">N7U68_18470</name>
</gene>
<reference evidence="2" key="1">
    <citation type="submission" date="2022-10" db="EMBL/GenBank/DDBJ databases">
        <title>Roseovarius pelagicus sp. nov., isolated from Arctic seawater.</title>
        <authorList>
            <person name="Hong Y.W."/>
            <person name="Hwang C.Y."/>
        </authorList>
    </citation>
    <scope>NUCLEOTIDE SEQUENCE</scope>
    <source>
        <strain evidence="2">HL-MP18</strain>
    </source>
</reference>
<dbReference type="EMBL" id="CP106738">
    <property type="protein sequence ID" value="UXX83034.1"/>
    <property type="molecule type" value="Genomic_DNA"/>
</dbReference>
<name>A0ABY6DAZ2_9RHOB</name>